<dbReference type="SUPFAM" id="SSF46934">
    <property type="entry name" value="UBA-like"/>
    <property type="match status" value="1"/>
</dbReference>
<feature type="region of interest" description="Involved in Mg(2+) ion dislocation from EF-Tu" evidence="5">
    <location>
        <begin position="81"/>
        <end position="84"/>
    </location>
</feature>
<name>A0A2M7GXJ2_9BACT</name>
<dbReference type="PANTHER" id="PTHR11741:SF0">
    <property type="entry name" value="ELONGATION FACTOR TS, MITOCHONDRIAL"/>
    <property type="match status" value="1"/>
</dbReference>
<comment type="subcellular location">
    <subcellularLocation>
        <location evidence="5">Cytoplasm</location>
    </subcellularLocation>
</comment>
<evidence type="ECO:0000259" key="6">
    <source>
        <dbReference type="Pfam" id="PF00889"/>
    </source>
</evidence>
<dbReference type="FunFam" id="1.10.8.10:FF:000001">
    <property type="entry name" value="Elongation factor Ts"/>
    <property type="match status" value="1"/>
</dbReference>
<evidence type="ECO:0000256" key="5">
    <source>
        <dbReference type="HAMAP-Rule" id="MF_00050"/>
    </source>
</evidence>
<comment type="similarity">
    <text evidence="1 5">Belongs to the EF-Ts family.</text>
</comment>
<evidence type="ECO:0000256" key="2">
    <source>
        <dbReference type="ARBA" id="ARBA00016956"/>
    </source>
</evidence>
<evidence type="ECO:0000313" key="7">
    <source>
        <dbReference type="EMBL" id="PIW32547.1"/>
    </source>
</evidence>
<dbReference type="InterPro" id="IPR018101">
    <property type="entry name" value="Transl_elong_Ts_CS"/>
</dbReference>
<gene>
    <name evidence="5 7" type="primary">tsf</name>
    <name evidence="7" type="ORF">COW28_05790</name>
</gene>
<proteinExistence type="inferred from homology"/>
<accession>A0A2M7GXJ2</accession>
<keyword evidence="5" id="KW-0963">Cytoplasm</keyword>
<dbReference type="InterPro" id="IPR036402">
    <property type="entry name" value="EF-Ts_dimer_sf"/>
</dbReference>
<evidence type="ECO:0000256" key="3">
    <source>
        <dbReference type="ARBA" id="ARBA00022768"/>
    </source>
</evidence>
<evidence type="ECO:0000256" key="1">
    <source>
        <dbReference type="ARBA" id="ARBA00005532"/>
    </source>
</evidence>
<dbReference type="PANTHER" id="PTHR11741">
    <property type="entry name" value="ELONGATION FACTOR TS"/>
    <property type="match status" value="1"/>
</dbReference>
<dbReference type="InterPro" id="IPR001816">
    <property type="entry name" value="Transl_elong_EFTs/EF1B"/>
</dbReference>
<dbReference type="AlphaFoldDB" id="A0A2M7GXJ2"/>
<dbReference type="SUPFAM" id="SSF54713">
    <property type="entry name" value="Elongation factor Ts (EF-Ts), dimerisation domain"/>
    <property type="match status" value="1"/>
</dbReference>
<sequence>MKVEVSLVKKIREKTGLPVMECKKALEEALGNTEKALEILKKKGMEIALKKGKRETSEGLIFSYVHSTGKIGVLLELNCETDFVAKNDDFKELAKNLALQITAMSPLTVDRKGLSPETIKEKEKWWNEEFSDKPQPIRKKIREGKLNDFYREKVLLEQIFIKDEKLTIHDYLRSVIAKLGENISIKRFVRYELGE</sequence>
<dbReference type="HAMAP" id="MF_00050">
    <property type="entry name" value="EF_Ts"/>
    <property type="match status" value="1"/>
</dbReference>
<comment type="caution">
    <text evidence="7">The sequence shown here is derived from an EMBL/GenBank/DDBJ whole genome shotgun (WGS) entry which is preliminary data.</text>
</comment>
<dbReference type="Pfam" id="PF00889">
    <property type="entry name" value="EF_TS"/>
    <property type="match status" value="1"/>
</dbReference>
<dbReference type="Proteomes" id="UP000230025">
    <property type="component" value="Unassembled WGS sequence"/>
</dbReference>
<dbReference type="EMBL" id="PFFY01000266">
    <property type="protein sequence ID" value="PIW32547.1"/>
    <property type="molecule type" value="Genomic_DNA"/>
</dbReference>
<dbReference type="InterPro" id="IPR014039">
    <property type="entry name" value="Transl_elong_EFTs/EF1B_dimer"/>
</dbReference>
<dbReference type="Gene3D" id="1.10.286.20">
    <property type="match status" value="1"/>
</dbReference>
<dbReference type="InterPro" id="IPR009060">
    <property type="entry name" value="UBA-like_sf"/>
</dbReference>
<dbReference type="CDD" id="cd14275">
    <property type="entry name" value="UBA_EF-Ts"/>
    <property type="match status" value="1"/>
</dbReference>
<evidence type="ECO:0000256" key="4">
    <source>
        <dbReference type="ARBA" id="ARBA00022917"/>
    </source>
</evidence>
<protein>
    <recommendedName>
        <fullName evidence="2 5">Elongation factor Ts</fullName>
        <shortName evidence="5">EF-Ts</shortName>
    </recommendedName>
</protein>
<evidence type="ECO:0000313" key="8">
    <source>
        <dbReference type="Proteomes" id="UP000230025"/>
    </source>
</evidence>
<dbReference type="PROSITE" id="PS01127">
    <property type="entry name" value="EF_TS_2"/>
    <property type="match status" value="1"/>
</dbReference>
<comment type="function">
    <text evidence="5">Associates with the EF-Tu.GDP complex and induces the exchange of GDP to GTP. It remains bound to the aminoacyl-tRNA.EF-Tu.GTP complex up to the GTP hydrolysis stage on the ribosome.</text>
</comment>
<organism evidence="7 8">
    <name type="scientific">bacterium (Candidatus Ratteibacteria) CG15_BIG_FIL_POST_REV_8_21_14_020_41_12</name>
    <dbReference type="NCBI Taxonomy" id="2014291"/>
    <lineage>
        <taxon>Bacteria</taxon>
        <taxon>Candidatus Ratteibacteria</taxon>
    </lineage>
</organism>
<keyword evidence="4 5" id="KW-0648">Protein biosynthesis</keyword>
<reference evidence="8" key="1">
    <citation type="submission" date="2017-09" db="EMBL/GenBank/DDBJ databases">
        <title>Depth-based differentiation of microbial function through sediment-hosted aquifers and enrichment of novel symbionts in the deep terrestrial subsurface.</title>
        <authorList>
            <person name="Probst A.J."/>
            <person name="Ladd B."/>
            <person name="Jarett J.K."/>
            <person name="Geller-Mcgrath D.E."/>
            <person name="Sieber C.M.K."/>
            <person name="Emerson J.B."/>
            <person name="Anantharaman K."/>
            <person name="Thomas B.C."/>
            <person name="Malmstrom R."/>
            <person name="Stieglmeier M."/>
            <person name="Klingl A."/>
            <person name="Woyke T."/>
            <person name="Ryan C.M."/>
            <person name="Banfield J.F."/>
        </authorList>
    </citation>
    <scope>NUCLEOTIDE SEQUENCE [LARGE SCALE GENOMIC DNA]</scope>
</reference>
<dbReference type="GO" id="GO:0005737">
    <property type="term" value="C:cytoplasm"/>
    <property type="evidence" value="ECO:0007669"/>
    <property type="project" value="UniProtKB-SubCell"/>
</dbReference>
<dbReference type="Gene3D" id="1.10.8.10">
    <property type="entry name" value="DNA helicase RuvA subunit, C-terminal domain"/>
    <property type="match status" value="1"/>
</dbReference>
<dbReference type="Gene3D" id="3.30.479.20">
    <property type="entry name" value="Elongation factor Ts, dimerisation domain"/>
    <property type="match status" value="1"/>
</dbReference>
<keyword evidence="3 5" id="KW-0251">Elongation factor</keyword>
<dbReference type="GO" id="GO:0003746">
    <property type="term" value="F:translation elongation factor activity"/>
    <property type="evidence" value="ECO:0007669"/>
    <property type="project" value="UniProtKB-UniRule"/>
</dbReference>
<feature type="domain" description="Translation elongation factor EFTs/EF1B dimerisation" evidence="6">
    <location>
        <begin position="34"/>
        <end position="195"/>
    </location>
</feature>